<dbReference type="InterPro" id="IPR006149">
    <property type="entry name" value="EB_dom"/>
</dbReference>
<dbReference type="Proteomes" id="UP000677054">
    <property type="component" value="Unassembled WGS sequence"/>
</dbReference>
<dbReference type="EMBL" id="CAJPEV010000634">
    <property type="protein sequence ID" value="CAG0887117.1"/>
    <property type="molecule type" value="Genomic_DNA"/>
</dbReference>
<gene>
    <name evidence="2" type="ORF">DSTB1V02_LOCUS4321</name>
</gene>
<dbReference type="EMBL" id="LR900151">
    <property type="protein sequence ID" value="CAD7244425.1"/>
    <property type="molecule type" value="Genomic_DNA"/>
</dbReference>
<protein>
    <recommendedName>
        <fullName evidence="1">EGF-like domain-containing protein</fullName>
    </recommendedName>
</protein>
<evidence type="ECO:0000313" key="3">
    <source>
        <dbReference type="Proteomes" id="UP000677054"/>
    </source>
</evidence>
<keyword evidence="3" id="KW-1185">Reference proteome</keyword>
<dbReference type="AlphaFoldDB" id="A0A7R8X5H7"/>
<organism evidence="2">
    <name type="scientific">Darwinula stevensoni</name>
    <dbReference type="NCBI Taxonomy" id="69355"/>
    <lineage>
        <taxon>Eukaryota</taxon>
        <taxon>Metazoa</taxon>
        <taxon>Ecdysozoa</taxon>
        <taxon>Arthropoda</taxon>
        <taxon>Crustacea</taxon>
        <taxon>Oligostraca</taxon>
        <taxon>Ostracoda</taxon>
        <taxon>Podocopa</taxon>
        <taxon>Podocopida</taxon>
        <taxon>Darwinulocopina</taxon>
        <taxon>Darwinuloidea</taxon>
        <taxon>Darwinulidae</taxon>
        <taxon>Darwinula</taxon>
    </lineage>
</organism>
<reference evidence="2" key="1">
    <citation type="submission" date="2020-11" db="EMBL/GenBank/DDBJ databases">
        <authorList>
            <person name="Tran Van P."/>
        </authorList>
    </citation>
    <scope>NUCLEOTIDE SEQUENCE</scope>
</reference>
<dbReference type="PROSITE" id="PS01186">
    <property type="entry name" value="EGF_2"/>
    <property type="match status" value="1"/>
</dbReference>
<dbReference type="OrthoDB" id="10259294at2759"/>
<proteinExistence type="predicted"/>
<evidence type="ECO:0000313" key="2">
    <source>
        <dbReference type="EMBL" id="CAD7244425.1"/>
    </source>
</evidence>
<dbReference type="Gene3D" id="2.10.25.10">
    <property type="entry name" value="Laminin"/>
    <property type="match status" value="1"/>
</dbReference>
<sequence>MKVPPGGNCENYPEDCVENAVCQEMCTCNEGFQEEGDHCEANPDPGLGEPCDSIIQNCITENAECVGDAESKKCRCKDGYVLDGDVCSE</sequence>
<dbReference type="InterPro" id="IPR000742">
    <property type="entry name" value="EGF"/>
</dbReference>
<accession>A0A7R8X5H7</accession>
<feature type="domain" description="EGF-like" evidence="1">
    <location>
        <begin position="74"/>
        <end position="87"/>
    </location>
</feature>
<evidence type="ECO:0000259" key="1">
    <source>
        <dbReference type="PROSITE" id="PS01186"/>
    </source>
</evidence>
<name>A0A7R8X5H7_9CRUS</name>
<dbReference type="Pfam" id="PF01683">
    <property type="entry name" value="EB"/>
    <property type="match status" value="1"/>
</dbReference>